<dbReference type="AlphaFoldDB" id="A0A068VIT8"/>
<proteinExistence type="inferred from homology"/>
<dbReference type="GO" id="GO:0043531">
    <property type="term" value="F:ADP binding"/>
    <property type="evidence" value="ECO:0007669"/>
    <property type="project" value="InterPro"/>
</dbReference>
<evidence type="ECO:0000313" key="16">
    <source>
        <dbReference type="Proteomes" id="UP000295252"/>
    </source>
</evidence>
<dbReference type="SUPFAM" id="SSF52058">
    <property type="entry name" value="L domain-like"/>
    <property type="match status" value="1"/>
</dbReference>
<accession>A0A068VIT8</accession>
<dbReference type="GO" id="GO:0051607">
    <property type="term" value="P:defense response to virus"/>
    <property type="evidence" value="ECO:0007669"/>
    <property type="project" value="UniProtKB-ARBA"/>
</dbReference>
<evidence type="ECO:0000313" key="15">
    <source>
        <dbReference type="EMBL" id="CDP20685.1"/>
    </source>
</evidence>
<dbReference type="PRINTS" id="PR00364">
    <property type="entry name" value="DISEASERSIST"/>
</dbReference>
<evidence type="ECO:0000256" key="8">
    <source>
        <dbReference type="ARBA" id="ARBA00022741"/>
    </source>
</evidence>
<protein>
    <submittedName>
        <fullName evidence="15">DH200=94 genomic scaffold, scaffold_1545</fullName>
    </submittedName>
</protein>
<keyword evidence="10" id="KW-0067">ATP-binding</keyword>
<evidence type="ECO:0000256" key="9">
    <source>
        <dbReference type="ARBA" id="ARBA00022821"/>
    </source>
</evidence>
<dbReference type="PANTHER" id="PTHR23155:SF1152">
    <property type="entry name" value="AAA+ ATPASE DOMAIN-CONTAINING PROTEIN"/>
    <property type="match status" value="1"/>
</dbReference>
<evidence type="ECO:0000256" key="1">
    <source>
        <dbReference type="ARBA" id="ARBA00002074"/>
    </source>
</evidence>
<comment type="subcellular location">
    <subcellularLocation>
        <location evidence="2">Cytoplasm</location>
    </subcellularLocation>
</comment>
<dbReference type="InterPro" id="IPR032675">
    <property type="entry name" value="LRR_dom_sf"/>
</dbReference>
<evidence type="ECO:0000259" key="12">
    <source>
        <dbReference type="Pfam" id="PF12061"/>
    </source>
</evidence>
<dbReference type="EMBL" id="HG740629">
    <property type="protein sequence ID" value="CDP20685.1"/>
    <property type="molecule type" value="Genomic_DNA"/>
</dbReference>
<dbReference type="InterPro" id="IPR027417">
    <property type="entry name" value="P-loop_NTPase"/>
</dbReference>
<dbReference type="Pfam" id="PF12061">
    <property type="entry name" value="NB-LRR"/>
    <property type="match status" value="1"/>
</dbReference>
<dbReference type="Pfam" id="PF23598">
    <property type="entry name" value="LRR_14"/>
    <property type="match status" value="1"/>
</dbReference>
<evidence type="ECO:0000259" key="13">
    <source>
        <dbReference type="Pfam" id="PF23559"/>
    </source>
</evidence>
<feature type="domain" description="Disease resistance R13L4/SHOC-2-like LRR" evidence="14">
    <location>
        <begin position="846"/>
        <end position="1102"/>
    </location>
</feature>
<dbReference type="Gene3D" id="3.80.10.10">
    <property type="entry name" value="Ribonuclease Inhibitor"/>
    <property type="match status" value="1"/>
</dbReference>
<dbReference type="InterPro" id="IPR058922">
    <property type="entry name" value="WHD_DRP"/>
</dbReference>
<dbReference type="InterPro" id="IPR021929">
    <property type="entry name" value="R1A-like_N"/>
</dbReference>
<dbReference type="PANTHER" id="PTHR23155">
    <property type="entry name" value="DISEASE RESISTANCE PROTEIN RP"/>
    <property type="match status" value="1"/>
</dbReference>
<comment type="function">
    <text evidence="1">Confers resistance to late blight (Phytophthora infestans) races carrying the avirulence gene Avr1. Resistance proteins guard the plant against pathogens that contain an appropriate avirulence protein via an indirect interaction with this avirulence protein. That triggers a defense system including the hypersensitive response, which restricts the pathogen growth.</text>
</comment>
<dbReference type="InterPro" id="IPR055414">
    <property type="entry name" value="LRR_R13L4/SHOC2-like"/>
</dbReference>
<dbReference type="GO" id="GO:0005737">
    <property type="term" value="C:cytoplasm"/>
    <property type="evidence" value="ECO:0007669"/>
    <property type="project" value="UniProtKB-SubCell"/>
</dbReference>
<dbReference type="Gene3D" id="1.10.10.10">
    <property type="entry name" value="Winged helix-like DNA-binding domain superfamily/Winged helix DNA-binding domain"/>
    <property type="match status" value="1"/>
</dbReference>
<dbReference type="InterPro" id="IPR044974">
    <property type="entry name" value="Disease_R_plants"/>
</dbReference>
<feature type="domain" description="NB-ARC" evidence="11">
    <location>
        <begin position="441"/>
        <end position="609"/>
    </location>
</feature>
<sequence>MASTRVDSVLHNLELLQSILEKRDSFETGFSNLREDFEALKLNLLFLKPVLLCARNWTDDQLKVRLRAFLSKIEAAVNRPGMDINSLYLRSKSAFNLKSLVTSLKPIVSNLLGKIKSFKQEIIDIYKTLSSCSSSESGSCLRNCELLDFIDSVLQNLFDLLSRRYFESMEGYNSTLHAHIEALEDKLTFLKNFIGFVKILSVEQRELEDLLAHIQVVALNAARLSYKCLFYKEDQEMQNPRMCSIISEILEKISPVDPQVCATYVKILKAPKSPESLLTTETGAQILRDFNDSLISSLWELLWCTTSFTVSVKDQMKRLYEGLRFLRSILNEPQENMNELNDKIVAVMSAAGIVIFSLFLNKVKELDVDSLVVGESADSCAMLVNTNNRVKLIVAQLRGSSISGSLPSDHSIRGQEVRRTTRFQPSRARVPMTDEFVVGFEDEAKKVINRLDRGSAKLQIVPIVGMPGLGKTTLAKKVYNSPSIRAHFHILLWSSVSQEYNMKNLLVQILSCVYGEVNELRVLNEDDLAEKLYKTLKRNRYLIVLDDVWDIRVWHGLSFSFPDDRNGSRVLITSRESNVASEVQFGVEPHNLRVLTVEESWTLLQWKVFGYPGCPQELRILGKEIATNCKGLPLTIVIIAGILSTIEDDAWGEVADSLTSTIVYATDQCKSTLELSYRHLPHYLKRCLLYFGAFREDQEIETVKLMRLWIAEGFVSAEVETVPDTEPKRMADLAEEYMMDLIGRNLVMVAKRRHIGGVKTCRIHDLLHEFCKEKAKEENILQVLRGYGELSTFNEHPYLERLSIWSKAEHFKKSRLFCPQICSLLLFSQIEESDSFMADMSFVFCIYKKLRVLDLEQIFLPHKAFPREVEALVELRYLGVQGAMSSIPSTIDKLSNLETFVVIAESGTVSLPDTIWDMTKLRHLHVVGWNVSCFLPSENLENTSDLWNLDTLSTLTVTLDDRAENIMRKIPNVRQLKIQLSAAECSAGYCNLSHLTVIETLEVSAESLPSNPVEFSFPLHLKELVLGGLHLPWSKISAIEELPDLEVLTLLGESFAGERWELTPGGFPKLMCLGLENLDVVEWEDATGSGDALPCLQKLTLIGVLELETVPSCLRRDAPLVEIEVRDCKDSLKALVHEIGEEQEAWGNAGLKIIID</sequence>
<dbReference type="InterPro" id="IPR036388">
    <property type="entry name" value="WH-like_DNA-bd_sf"/>
</dbReference>
<dbReference type="PhylomeDB" id="A0A068VIT8"/>
<evidence type="ECO:0000259" key="14">
    <source>
        <dbReference type="Pfam" id="PF23598"/>
    </source>
</evidence>
<dbReference type="Pfam" id="PF23559">
    <property type="entry name" value="WHD_DRP"/>
    <property type="match status" value="1"/>
</dbReference>
<evidence type="ECO:0000256" key="4">
    <source>
        <dbReference type="ARBA" id="ARBA00022490"/>
    </source>
</evidence>
<dbReference type="Gene3D" id="1.10.8.430">
    <property type="entry name" value="Helical domain of apoptotic protease-activating factors"/>
    <property type="match status" value="1"/>
</dbReference>
<comment type="similarity">
    <text evidence="3">Belongs to the disease resistance NB-LRR family.</text>
</comment>
<keyword evidence="6" id="KW-0381">Hypersensitive response</keyword>
<dbReference type="InterPro" id="IPR042197">
    <property type="entry name" value="Apaf_helical"/>
</dbReference>
<organism evidence="15 16">
    <name type="scientific">Coffea canephora</name>
    <name type="common">Robusta coffee</name>
    <dbReference type="NCBI Taxonomy" id="49390"/>
    <lineage>
        <taxon>Eukaryota</taxon>
        <taxon>Viridiplantae</taxon>
        <taxon>Streptophyta</taxon>
        <taxon>Embryophyta</taxon>
        <taxon>Tracheophyta</taxon>
        <taxon>Spermatophyta</taxon>
        <taxon>Magnoliopsida</taxon>
        <taxon>eudicotyledons</taxon>
        <taxon>Gunneridae</taxon>
        <taxon>Pentapetalae</taxon>
        <taxon>asterids</taxon>
        <taxon>lamiids</taxon>
        <taxon>Gentianales</taxon>
        <taxon>Rubiaceae</taxon>
        <taxon>Ixoroideae</taxon>
        <taxon>Gardenieae complex</taxon>
        <taxon>Bertiereae - Coffeeae clade</taxon>
        <taxon>Coffeeae</taxon>
        <taxon>Coffea</taxon>
    </lineage>
</organism>
<dbReference type="GO" id="GO:0009626">
    <property type="term" value="P:plant-type hypersensitive response"/>
    <property type="evidence" value="ECO:0007669"/>
    <property type="project" value="UniProtKB-KW"/>
</dbReference>
<dbReference type="SUPFAM" id="SSF52540">
    <property type="entry name" value="P-loop containing nucleoside triphosphate hydrolases"/>
    <property type="match status" value="1"/>
</dbReference>
<evidence type="ECO:0000256" key="6">
    <source>
        <dbReference type="ARBA" id="ARBA00022667"/>
    </source>
</evidence>
<name>A0A068VIT8_COFCA</name>
<evidence type="ECO:0000256" key="5">
    <source>
        <dbReference type="ARBA" id="ARBA00022614"/>
    </source>
</evidence>
<keyword evidence="5" id="KW-0433">Leucine-rich repeat</keyword>
<keyword evidence="9" id="KW-0611">Plant defense</keyword>
<keyword evidence="4" id="KW-0963">Cytoplasm</keyword>
<evidence type="ECO:0000256" key="10">
    <source>
        <dbReference type="ARBA" id="ARBA00022840"/>
    </source>
</evidence>
<gene>
    <name evidence="15" type="ORF">GSCOC_T00012897001</name>
</gene>
<feature type="domain" description="Disease resistance protein winged helix" evidence="13">
    <location>
        <begin position="694"/>
        <end position="770"/>
    </location>
</feature>
<dbReference type="InterPro" id="IPR002182">
    <property type="entry name" value="NB-ARC"/>
</dbReference>
<evidence type="ECO:0000256" key="2">
    <source>
        <dbReference type="ARBA" id="ARBA00004496"/>
    </source>
</evidence>
<dbReference type="FunFam" id="1.10.10.10:FF:000322">
    <property type="entry name" value="Probable disease resistance protein At1g63360"/>
    <property type="match status" value="1"/>
</dbReference>
<dbReference type="GO" id="GO:0005524">
    <property type="term" value="F:ATP binding"/>
    <property type="evidence" value="ECO:0007669"/>
    <property type="project" value="UniProtKB-KW"/>
</dbReference>
<keyword evidence="8" id="KW-0547">Nucleotide-binding</keyword>
<dbReference type="Gene3D" id="3.40.50.300">
    <property type="entry name" value="P-loop containing nucleotide triphosphate hydrolases"/>
    <property type="match status" value="1"/>
</dbReference>
<feature type="domain" description="Late blight resistance protein R1A-like N-terminal" evidence="12">
    <location>
        <begin position="114"/>
        <end position="364"/>
    </location>
</feature>
<keyword evidence="16" id="KW-1185">Reference proteome</keyword>
<reference evidence="16" key="1">
    <citation type="journal article" date="2014" name="Science">
        <title>The coffee genome provides insight into the convergent evolution of caffeine biosynthesis.</title>
        <authorList>
            <person name="Denoeud F."/>
            <person name="Carretero-Paulet L."/>
            <person name="Dereeper A."/>
            <person name="Droc G."/>
            <person name="Guyot R."/>
            <person name="Pietrella M."/>
            <person name="Zheng C."/>
            <person name="Alberti A."/>
            <person name="Anthony F."/>
            <person name="Aprea G."/>
            <person name="Aury J.M."/>
            <person name="Bento P."/>
            <person name="Bernard M."/>
            <person name="Bocs S."/>
            <person name="Campa C."/>
            <person name="Cenci A."/>
            <person name="Combes M.C."/>
            <person name="Crouzillat D."/>
            <person name="Da Silva C."/>
            <person name="Daddiego L."/>
            <person name="De Bellis F."/>
            <person name="Dussert S."/>
            <person name="Garsmeur O."/>
            <person name="Gayraud T."/>
            <person name="Guignon V."/>
            <person name="Jahn K."/>
            <person name="Jamilloux V."/>
            <person name="Joet T."/>
            <person name="Labadie K."/>
            <person name="Lan T."/>
            <person name="Leclercq J."/>
            <person name="Lepelley M."/>
            <person name="Leroy T."/>
            <person name="Li L.T."/>
            <person name="Librado P."/>
            <person name="Lopez L."/>
            <person name="Munoz A."/>
            <person name="Noel B."/>
            <person name="Pallavicini A."/>
            <person name="Perrotta G."/>
            <person name="Poncet V."/>
            <person name="Pot D."/>
            <person name="Priyono X."/>
            <person name="Rigoreau M."/>
            <person name="Rouard M."/>
            <person name="Rozas J."/>
            <person name="Tranchant-Dubreuil C."/>
            <person name="VanBuren R."/>
            <person name="Zhang Q."/>
            <person name="Andrade A.C."/>
            <person name="Argout X."/>
            <person name="Bertrand B."/>
            <person name="de Kochko A."/>
            <person name="Graziosi G."/>
            <person name="Henry R.J."/>
            <person name="Jayarama X."/>
            <person name="Ming R."/>
            <person name="Nagai C."/>
            <person name="Rounsley S."/>
            <person name="Sankoff D."/>
            <person name="Giuliano G."/>
            <person name="Albert V.A."/>
            <person name="Wincker P."/>
            <person name="Lashermes P."/>
        </authorList>
    </citation>
    <scope>NUCLEOTIDE SEQUENCE [LARGE SCALE GENOMIC DNA]</scope>
    <source>
        <strain evidence="16">cv. DH200-94</strain>
    </source>
</reference>
<evidence type="ECO:0000259" key="11">
    <source>
        <dbReference type="Pfam" id="PF00931"/>
    </source>
</evidence>
<evidence type="ECO:0000256" key="7">
    <source>
        <dbReference type="ARBA" id="ARBA00022737"/>
    </source>
</evidence>
<evidence type="ECO:0000256" key="3">
    <source>
        <dbReference type="ARBA" id="ARBA00008894"/>
    </source>
</evidence>
<dbReference type="InParanoid" id="A0A068VIT8"/>
<dbReference type="FunFam" id="3.40.50.300:FF:001091">
    <property type="entry name" value="Probable disease resistance protein At1g61300"/>
    <property type="match status" value="1"/>
</dbReference>
<keyword evidence="7" id="KW-0677">Repeat</keyword>
<dbReference type="Proteomes" id="UP000295252">
    <property type="component" value="Unassembled WGS sequence"/>
</dbReference>
<dbReference type="Pfam" id="PF00931">
    <property type="entry name" value="NB-ARC"/>
    <property type="match status" value="1"/>
</dbReference>
<dbReference type="Gramene" id="CDP20685">
    <property type="protein sequence ID" value="CDP20685"/>
    <property type="gene ID" value="GSCOC_T00012897001"/>
</dbReference>